<keyword evidence="2" id="KW-1185">Reference proteome</keyword>
<organism evidence="1 2">
    <name type="scientific">Roridomyces roridus</name>
    <dbReference type="NCBI Taxonomy" id="1738132"/>
    <lineage>
        <taxon>Eukaryota</taxon>
        <taxon>Fungi</taxon>
        <taxon>Dikarya</taxon>
        <taxon>Basidiomycota</taxon>
        <taxon>Agaricomycotina</taxon>
        <taxon>Agaricomycetes</taxon>
        <taxon>Agaricomycetidae</taxon>
        <taxon>Agaricales</taxon>
        <taxon>Marasmiineae</taxon>
        <taxon>Mycenaceae</taxon>
        <taxon>Roridomyces</taxon>
    </lineage>
</organism>
<sequence length="269" mass="29569">MSFAAYPSIAKLLPRLGFHKSTMRGRHAVTVADSQAHAKDRRLAEMHFEPGSPQASYEHCTILERLQKLPGYRPAATGATKGYWASHLSLPGLPTLPKLSKRRVNLRGIDNQMPSSINHDRFVLNEAAECRQFTGGVIGIGFHHSSQSSSSARSRKAYSAVSVLFSRVEAGTRTRDPRRVALPVTNTIQNTAKFAGFAVAFLCVSPAPRDLVELAASRPPSTSYRTTTFCFADHRLYSERIGGGWYGLLDWTRRGESVLSLGLRDPLSA</sequence>
<reference evidence="1" key="1">
    <citation type="submission" date="2023-03" db="EMBL/GenBank/DDBJ databases">
        <title>Massive genome expansion in bonnet fungi (Mycena s.s.) driven by repeated elements and novel gene families across ecological guilds.</title>
        <authorList>
            <consortium name="Lawrence Berkeley National Laboratory"/>
            <person name="Harder C.B."/>
            <person name="Miyauchi S."/>
            <person name="Viragh M."/>
            <person name="Kuo A."/>
            <person name="Thoen E."/>
            <person name="Andreopoulos B."/>
            <person name="Lu D."/>
            <person name="Skrede I."/>
            <person name="Drula E."/>
            <person name="Henrissat B."/>
            <person name="Morin E."/>
            <person name="Kohler A."/>
            <person name="Barry K."/>
            <person name="LaButti K."/>
            <person name="Morin E."/>
            <person name="Salamov A."/>
            <person name="Lipzen A."/>
            <person name="Mereny Z."/>
            <person name="Hegedus B."/>
            <person name="Baldrian P."/>
            <person name="Stursova M."/>
            <person name="Weitz H."/>
            <person name="Taylor A."/>
            <person name="Grigoriev I.V."/>
            <person name="Nagy L.G."/>
            <person name="Martin F."/>
            <person name="Kauserud H."/>
        </authorList>
    </citation>
    <scope>NUCLEOTIDE SEQUENCE</scope>
    <source>
        <strain evidence="1">9284</strain>
    </source>
</reference>
<dbReference type="EMBL" id="JARKIF010000004">
    <property type="protein sequence ID" value="KAJ7641560.1"/>
    <property type="molecule type" value="Genomic_DNA"/>
</dbReference>
<protein>
    <submittedName>
        <fullName evidence="1">Uncharacterized protein</fullName>
    </submittedName>
</protein>
<evidence type="ECO:0000313" key="2">
    <source>
        <dbReference type="Proteomes" id="UP001221142"/>
    </source>
</evidence>
<dbReference type="Proteomes" id="UP001221142">
    <property type="component" value="Unassembled WGS sequence"/>
</dbReference>
<evidence type="ECO:0000313" key="1">
    <source>
        <dbReference type="EMBL" id="KAJ7641560.1"/>
    </source>
</evidence>
<proteinExistence type="predicted"/>
<comment type="caution">
    <text evidence="1">The sequence shown here is derived from an EMBL/GenBank/DDBJ whole genome shotgun (WGS) entry which is preliminary data.</text>
</comment>
<accession>A0AAD7C7T7</accession>
<dbReference type="AlphaFoldDB" id="A0AAD7C7T7"/>
<gene>
    <name evidence="1" type="ORF">FB45DRAFT_1000199</name>
</gene>
<name>A0AAD7C7T7_9AGAR</name>